<dbReference type="GO" id="GO:0005886">
    <property type="term" value="C:plasma membrane"/>
    <property type="evidence" value="ECO:0007669"/>
    <property type="project" value="UniProtKB-SubCell"/>
</dbReference>
<dbReference type="PROSITE" id="PS50928">
    <property type="entry name" value="ABC_TM1"/>
    <property type="match status" value="1"/>
</dbReference>
<dbReference type="AlphaFoldDB" id="A0A917JH30"/>
<dbReference type="SUPFAM" id="SSF161098">
    <property type="entry name" value="MetI-like"/>
    <property type="match status" value="1"/>
</dbReference>
<feature type="transmembrane region" description="Helical" evidence="7">
    <location>
        <begin position="152"/>
        <end position="178"/>
    </location>
</feature>
<dbReference type="InterPro" id="IPR035906">
    <property type="entry name" value="MetI-like_sf"/>
</dbReference>
<keyword evidence="5 7" id="KW-1133">Transmembrane helix</keyword>
<feature type="transmembrane region" description="Helical" evidence="7">
    <location>
        <begin position="190"/>
        <end position="209"/>
    </location>
</feature>
<comment type="caution">
    <text evidence="9">The sequence shown here is derived from an EMBL/GenBank/DDBJ whole genome shotgun (WGS) entry which is preliminary data.</text>
</comment>
<dbReference type="Pfam" id="PF00528">
    <property type="entry name" value="BPD_transp_1"/>
    <property type="match status" value="1"/>
</dbReference>
<keyword evidence="4 7" id="KW-0812">Transmembrane</keyword>
<sequence>METWEIIQLELPKALWETAQMVFVSTLIAVVIGGAFGLFLYFSSNPLFAKQTIFYPVLSFVVNAVRSLPFLILMVVLIPVAKWLIGDPYTPAGGTVSLTVAAIPFYARIAEGAFSEVDHGILEAAISTGASKRLIFKGVLLPEGLPSLIRGFVLTIISLIGYSAMVGTIGAGGVGDLAIQYGYYRYETGVLVIIIVILIIIVQLIQWLGDYLAKKALKK</sequence>
<comment type="subcellular location">
    <subcellularLocation>
        <location evidence="1 7">Cell membrane</location>
        <topology evidence="1 7">Multi-pass membrane protein</topology>
    </subcellularLocation>
</comment>
<dbReference type="RefSeq" id="WP_188367551.1">
    <property type="nucleotide sequence ID" value="NZ_BMDT01000005.1"/>
</dbReference>
<dbReference type="InterPro" id="IPR000515">
    <property type="entry name" value="MetI-like"/>
</dbReference>
<reference evidence="9" key="1">
    <citation type="journal article" date="2014" name="Int. J. Syst. Evol. Microbiol.">
        <title>Complete genome sequence of Corynebacterium casei LMG S-19264T (=DSM 44701T), isolated from a smear-ripened cheese.</title>
        <authorList>
            <consortium name="US DOE Joint Genome Institute (JGI-PGF)"/>
            <person name="Walter F."/>
            <person name="Albersmeier A."/>
            <person name="Kalinowski J."/>
            <person name="Ruckert C."/>
        </authorList>
    </citation>
    <scope>NUCLEOTIDE SEQUENCE</scope>
    <source>
        <strain evidence="9">CCM 8433</strain>
    </source>
</reference>
<feature type="domain" description="ABC transmembrane type-1" evidence="8">
    <location>
        <begin position="15"/>
        <end position="206"/>
    </location>
</feature>
<reference evidence="9" key="2">
    <citation type="submission" date="2020-09" db="EMBL/GenBank/DDBJ databases">
        <authorList>
            <person name="Sun Q."/>
            <person name="Sedlacek I."/>
        </authorList>
    </citation>
    <scope>NUCLEOTIDE SEQUENCE</scope>
    <source>
        <strain evidence="9">CCM 8433</strain>
    </source>
</reference>
<dbReference type="CDD" id="cd06261">
    <property type="entry name" value="TM_PBP2"/>
    <property type="match status" value="1"/>
</dbReference>
<evidence type="ECO:0000256" key="4">
    <source>
        <dbReference type="ARBA" id="ARBA00022692"/>
    </source>
</evidence>
<keyword evidence="2 7" id="KW-0813">Transport</keyword>
<keyword evidence="10" id="KW-1185">Reference proteome</keyword>
<accession>A0A917JH30</accession>
<evidence type="ECO:0000256" key="5">
    <source>
        <dbReference type="ARBA" id="ARBA00022989"/>
    </source>
</evidence>
<keyword evidence="6 7" id="KW-0472">Membrane</keyword>
<feature type="transmembrane region" description="Helical" evidence="7">
    <location>
        <begin position="54"/>
        <end position="81"/>
    </location>
</feature>
<evidence type="ECO:0000256" key="7">
    <source>
        <dbReference type="RuleBase" id="RU363032"/>
    </source>
</evidence>
<keyword evidence="3" id="KW-1003">Cell membrane</keyword>
<comment type="similarity">
    <text evidence="7">Belongs to the binding-protein-dependent transport system permease family.</text>
</comment>
<dbReference type="EMBL" id="BMDT01000005">
    <property type="protein sequence ID" value="GGI65712.1"/>
    <property type="molecule type" value="Genomic_DNA"/>
</dbReference>
<dbReference type="Gene3D" id="1.10.3720.10">
    <property type="entry name" value="MetI-like"/>
    <property type="match status" value="1"/>
</dbReference>
<evidence type="ECO:0000256" key="2">
    <source>
        <dbReference type="ARBA" id="ARBA00022448"/>
    </source>
</evidence>
<dbReference type="Proteomes" id="UP000622610">
    <property type="component" value="Unassembled WGS sequence"/>
</dbReference>
<name>A0A917JH30_9ENTE</name>
<dbReference type="PANTHER" id="PTHR30450:SF1">
    <property type="entry name" value="D-METHIONINE TRANSPORT SYSTEM PERMEASE PROTEIN METI-RELATED"/>
    <property type="match status" value="1"/>
</dbReference>
<feature type="transmembrane region" description="Helical" evidence="7">
    <location>
        <begin position="20"/>
        <end position="42"/>
    </location>
</feature>
<organism evidence="9 10">
    <name type="scientific">Enterococcus alcedinis</name>
    <dbReference type="NCBI Taxonomy" id="1274384"/>
    <lineage>
        <taxon>Bacteria</taxon>
        <taxon>Bacillati</taxon>
        <taxon>Bacillota</taxon>
        <taxon>Bacilli</taxon>
        <taxon>Lactobacillales</taxon>
        <taxon>Enterococcaceae</taxon>
        <taxon>Enterococcus</taxon>
    </lineage>
</organism>
<dbReference type="PANTHER" id="PTHR30450">
    <property type="entry name" value="ABC TRANSPORTER PERMEASE"/>
    <property type="match status" value="1"/>
</dbReference>
<dbReference type="GO" id="GO:0048473">
    <property type="term" value="P:D-methionine transmembrane transport"/>
    <property type="evidence" value="ECO:0007669"/>
    <property type="project" value="TreeGrafter"/>
</dbReference>
<evidence type="ECO:0000313" key="10">
    <source>
        <dbReference type="Proteomes" id="UP000622610"/>
    </source>
</evidence>
<evidence type="ECO:0000256" key="6">
    <source>
        <dbReference type="ARBA" id="ARBA00023136"/>
    </source>
</evidence>
<evidence type="ECO:0000259" key="8">
    <source>
        <dbReference type="PROSITE" id="PS50928"/>
    </source>
</evidence>
<evidence type="ECO:0000256" key="3">
    <source>
        <dbReference type="ARBA" id="ARBA00022475"/>
    </source>
</evidence>
<proteinExistence type="inferred from homology"/>
<evidence type="ECO:0000256" key="1">
    <source>
        <dbReference type="ARBA" id="ARBA00004651"/>
    </source>
</evidence>
<gene>
    <name evidence="9" type="primary">sfbC</name>
    <name evidence="9" type="ORF">GCM10011482_13660</name>
</gene>
<protein>
    <submittedName>
        <fullName evidence="9">ABC transporter permease</fullName>
    </submittedName>
</protein>
<evidence type="ECO:0000313" key="9">
    <source>
        <dbReference type="EMBL" id="GGI65712.1"/>
    </source>
</evidence>
<dbReference type="InterPro" id="IPR051322">
    <property type="entry name" value="AA_ABC_Transporter_Permease"/>
</dbReference>